<dbReference type="Proteomes" id="UP000177565">
    <property type="component" value="Unassembled WGS sequence"/>
</dbReference>
<dbReference type="PROSITE" id="PS01129">
    <property type="entry name" value="PSI_RLU"/>
    <property type="match status" value="1"/>
</dbReference>
<evidence type="ECO:0000256" key="2">
    <source>
        <dbReference type="ARBA" id="ARBA00023235"/>
    </source>
</evidence>
<comment type="similarity">
    <text evidence="1 4">Belongs to the pseudouridine synthase RluA family.</text>
</comment>
<dbReference type="CDD" id="cd02869">
    <property type="entry name" value="PseudoU_synth_RluA_like"/>
    <property type="match status" value="1"/>
</dbReference>
<name>A0A1G2MWV3_9BACT</name>
<feature type="domain" description="Pseudouridine synthase RsuA/RluA-like" evidence="5">
    <location>
        <begin position="12"/>
        <end position="195"/>
    </location>
</feature>
<dbReference type="GO" id="GO:0009982">
    <property type="term" value="F:pseudouridine synthase activity"/>
    <property type="evidence" value="ECO:0007669"/>
    <property type="project" value="InterPro"/>
</dbReference>
<organism evidence="6 7">
    <name type="scientific">Candidatus Taylorbacteria bacterium RIFCSPHIGHO2_02_FULL_46_13</name>
    <dbReference type="NCBI Taxonomy" id="1802312"/>
    <lineage>
        <taxon>Bacteria</taxon>
        <taxon>Candidatus Tayloriibacteriota</taxon>
    </lineage>
</organism>
<dbReference type="AlphaFoldDB" id="A0A1G2MWV3"/>
<evidence type="ECO:0000313" key="6">
    <source>
        <dbReference type="EMBL" id="OHA27421.1"/>
    </source>
</evidence>
<comment type="function">
    <text evidence="4">Responsible for synthesis of pseudouridine from uracil.</text>
</comment>
<dbReference type="EMBL" id="MHRQ01000003">
    <property type="protein sequence ID" value="OHA27421.1"/>
    <property type="molecule type" value="Genomic_DNA"/>
</dbReference>
<dbReference type="InterPro" id="IPR050188">
    <property type="entry name" value="RluA_PseudoU_synthase"/>
</dbReference>
<dbReference type="PANTHER" id="PTHR21600:SF44">
    <property type="entry name" value="RIBOSOMAL LARGE SUBUNIT PSEUDOURIDINE SYNTHASE D"/>
    <property type="match status" value="1"/>
</dbReference>
<gene>
    <name evidence="6" type="ORF">A3C06_04670</name>
</gene>
<keyword evidence="2 4" id="KW-0413">Isomerase</keyword>
<comment type="caution">
    <text evidence="6">The sequence shown here is derived from an EMBL/GenBank/DDBJ whole genome shotgun (WGS) entry which is preliminary data.</text>
</comment>
<sequence>MESVVILYEDEDVLVINKPSGLVVHADGKTTEPTLVDWLLKHYPSIEGVGEPLVIENSKHKNKIKRGNEEISETSELVHRPGIVHRLDRETSGAMVVAKTQSAFVYLKKLFQAREVHKKYHLFVYGELKDDRGTIDRPIGRSPRDFRMWSSGRGARGEMRPAVTWYRVLARKNGFSFVEAQPRTGRTHQIRVHFKAINHPVVSDSLYASKHKPTLGFTRTALHSYAIKFTGRGGKEISVTAEYPEDFKHAVALLQ</sequence>
<dbReference type="PANTHER" id="PTHR21600">
    <property type="entry name" value="MITOCHONDRIAL RNA PSEUDOURIDINE SYNTHASE"/>
    <property type="match status" value="1"/>
</dbReference>
<comment type="catalytic activity">
    <reaction evidence="4">
        <text>a uridine in RNA = a pseudouridine in RNA</text>
        <dbReference type="Rhea" id="RHEA:48348"/>
        <dbReference type="Rhea" id="RHEA-COMP:12068"/>
        <dbReference type="Rhea" id="RHEA-COMP:12069"/>
        <dbReference type="ChEBI" id="CHEBI:65314"/>
        <dbReference type="ChEBI" id="CHEBI:65315"/>
    </reaction>
</comment>
<reference evidence="6 7" key="1">
    <citation type="journal article" date="2016" name="Nat. Commun.">
        <title>Thousands of microbial genomes shed light on interconnected biogeochemical processes in an aquifer system.</title>
        <authorList>
            <person name="Anantharaman K."/>
            <person name="Brown C.T."/>
            <person name="Hug L.A."/>
            <person name="Sharon I."/>
            <person name="Castelle C.J."/>
            <person name="Probst A.J."/>
            <person name="Thomas B.C."/>
            <person name="Singh A."/>
            <person name="Wilkins M.J."/>
            <person name="Karaoz U."/>
            <person name="Brodie E.L."/>
            <person name="Williams K.H."/>
            <person name="Hubbard S.S."/>
            <person name="Banfield J.F."/>
        </authorList>
    </citation>
    <scope>NUCLEOTIDE SEQUENCE [LARGE SCALE GENOMIC DNA]</scope>
</reference>
<dbReference type="GO" id="GO:0003723">
    <property type="term" value="F:RNA binding"/>
    <property type="evidence" value="ECO:0007669"/>
    <property type="project" value="InterPro"/>
</dbReference>
<dbReference type="InterPro" id="IPR020103">
    <property type="entry name" value="PsdUridine_synth_cat_dom_sf"/>
</dbReference>
<evidence type="ECO:0000256" key="3">
    <source>
        <dbReference type="PIRSR" id="PIRSR606225-1"/>
    </source>
</evidence>
<evidence type="ECO:0000256" key="1">
    <source>
        <dbReference type="ARBA" id="ARBA00010876"/>
    </source>
</evidence>
<dbReference type="SUPFAM" id="SSF55120">
    <property type="entry name" value="Pseudouridine synthase"/>
    <property type="match status" value="1"/>
</dbReference>
<dbReference type="EC" id="5.4.99.-" evidence="4"/>
<evidence type="ECO:0000256" key="4">
    <source>
        <dbReference type="RuleBase" id="RU362028"/>
    </source>
</evidence>
<evidence type="ECO:0000313" key="7">
    <source>
        <dbReference type="Proteomes" id="UP000177565"/>
    </source>
</evidence>
<proteinExistence type="inferred from homology"/>
<dbReference type="InterPro" id="IPR006145">
    <property type="entry name" value="PsdUridine_synth_RsuA/RluA"/>
</dbReference>
<dbReference type="InterPro" id="IPR006224">
    <property type="entry name" value="PsdUridine_synth_RluA-like_CS"/>
</dbReference>
<accession>A0A1G2MWV3</accession>
<dbReference type="STRING" id="1802312.A3C06_04670"/>
<dbReference type="Gene3D" id="3.30.2350.10">
    <property type="entry name" value="Pseudouridine synthase"/>
    <property type="match status" value="1"/>
</dbReference>
<dbReference type="Pfam" id="PF00849">
    <property type="entry name" value="PseudoU_synth_2"/>
    <property type="match status" value="1"/>
</dbReference>
<evidence type="ECO:0000259" key="5">
    <source>
        <dbReference type="Pfam" id="PF00849"/>
    </source>
</evidence>
<dbReference type="GO" id="GO:0140098">
    <property type="term" value="F:catalytic activity, acting on RNA"/>
    <property type="evidence" value="ECO:0007669"/>
    <property type="project" value="UniProtKB-ARBA"/>
</dbReference>
<dbReference type="NCBIfam" id="TIGR00005">
    <property type="entry name" value="rluA_subfam"/>
    <property type="match status" value="1"/>
</dbReference>
<protein>
    <recommendedName>
        <fullName evidence="4">Pseudouridine synthase</fullName>
        <ecNumber evidence="4">5.4.99.-</ecNumber>
    </recommendedName>
</protein>
<feature type="active site" evidence="3">
    <location>
        <position position="88"/>
    </location>
</feature>
<dbReference type="GO" id="GO:0000455">
    <property type="term" value="P:enzyme-directed rRNA pseudouridine synthesis"/>
    <property type="evidence" value="ECO:0007669"/>
    <property type="project" value="TreeGrafter"/>
</dbReference>
<dbReference type="InterPro" id="IPR006225">
    <property type="entry name" value="PsdUridine_synth_RluC/D"/>
</dbReference>